<dbReference type="AlphaFoldDB" id="A0A6G1D2K5"/>
<evidence type="ECO:0000313" key="2">
    <source>
        <dbReference type="EMBL" id="KAF0906364.1"/>
    </source>
</evidence>
<organism evidence="2 3">
    <name type="scientific">Oryza meyeriana var. granulata</name>
    <dbReference type="NCBI Taxonomy" id="110450"/>
    <lineage>
        <taxon>Eukaryota</taxon>
        <taxon>Viridiplantae</taxon>
        <taxon>Streptophyta</taxon>
        <taxon>Embryophyta</taxon>
        <taxon>Tracheophyta</taxon>
        <taxon>Spermatophyta</taxon>
        <taxon>Magnoliopsida</taxon>
        <taxon>Liliopsida</taxon>
        <taxon>Poales</taxon>
        <taxon>Poaceae</taxon>
        <taxon>BOP clade</taxon>
        <taxon>Oryzoideae</taxon>
        <taxon>Oryzeae</taxon>
        <taxon>Oryzinae</taxon>
        <taxon>Oryza</taxon>
        <taxon>Oryza meyeriana</taxon>
    </lineage>
</organism>
<proteinExistence type="predicted"/>
<evidence type="ECO:0000313" key="3">
    <source>
        <dbReference type="Proteomes" id="UP000479710"/>
    </source>
</evidence>
<dbReference type="EMBL" id="SPHZ02000007">
    <property type="protein sequence ID" value="KAF0906362.1"/>
    <property type="molecule type" value="Genomic_DNA"/>
</dbReference>
<comment type="caution">
    <text evidence="2">The sequence shown here is derived from an EMBL/GenBank/DDBJ whole genome shotgun (WGS) entry which is preliminary data.</text>
</comment>
<feature type="compositionally biased region" description="Low complexity" evidence="1">
    <location>
        <begin position="14"/>
        <end position="27"/>
    </location>
</feature>
<feature type="compositionally biased region" description="Low complexity" evidence="1">
    <location>
        <begin position="57"/>
        <end position="69"/>
    </location>
</feature>
<dbReference type="EMBL" id="SPHZ02000007">
    <property type="protein sequence ID" value="KAF0906359.1"/>
    <property type="molecule type" value="Genomic_DNA"/>
</dbReference>
<dbReference type="EMBL" id="SPHZ02000007">
    <property type="protein sequence ID" value="KAF0906364.1"/>
    <property type="molecule type" value="Genomic_DNA"/>
</dbReference>
<evidence type="ECO:0000256" key="1">
    <source>
        <dbReference type="SAM" id="MobiDB-lite"/>
    </source>
</evidence>
<dbReference type="EMBL" id="SPHZ02000007">
    <property type="protein sequence ID" value="KAF0906360.1"/>
    <property type="molecule type" value="Genomic_DNA"/>
</dbReference>
<accession>A0A6G1D2K5</accession>
<name>A0A6G1D2K5_9ORYZ</name>
<protein>
    <submittedName>
        <fullName evidence="2">Uncharacterized protein</fullName>
    </submittedName>
</protein>
<sequence length="135" mass="14583">MKKRLLVVAIPTRPSSSSLDPLLSAAVPPSPPNRGGRERGGPRQGRPRGHRRRRPGTPRSRSCSPGRSPTRCDNIGGACGDGSAAAGAYRPGHHGLGQGASQGPEICGRFLDMNGKRFAWQDEERFRNRTMFDIL</sequence>
<dbReference type="Proteomes" id="UP000479710">
    <property type="component" value="Unassembled WGS sequence"/>
</dbReference>
<keyword evidence="3" id="KW-1185">Reference proteome</keyword>
<dbReference type="EMBL" id="SPHZ02000007">
    <property type="protein sequence ID" value="KAF0906358.1"/>
    <property type="molecule type" value="Genomic_DNA"/>
</dbReference>
<reference evidence="2 3" key="1">
    <citation type="submission" date="2019-11" db="EMBL/GenBank/DDBJ databases">
        <title>Whole genome sequence of Oryza granulata.</title>
        <authorList>
            <person name="Li W."/>
        </authorList>
    </citation>
    <scope>NUCLEOTIDE SEQUENCE [LARGE SCALE GENOMIC DNA]</scope>
    <source>
        <strain evidence="3">cv. Menghai</strain>
        <tissue evidence="2">Leaf</tissue>
    </source>
</reference>
<feature type="compositionally biased region" description="Basic residues" evidence="1">
    <location>
        <begin position="45"/>
        <end position="56"/>
    </location>
</feature>
<feature type="region of interest" description="Disordered" evidence="1">
    <location>
        <begin position="1"/>
        <end position="105"/>
    </location>
</feature>
<dbReference type="EMBL" id="SPHZ02000007">
    <property type="protein sequence ID" value="KAF0906361.1"/>
    <property type="molecule type" value="Genomic_DNA"/>
</dbReference>
<dbReference type="EMBL" id="SPHZ02000007">
    <property type="protein sequence ID" value="KAF0906363.1"/>
    <property type="molecule type" value="Genomic_DNA"/>
</dbReference>
<gene>
    <name evidence="2" type="ORF">E2562_009719</name>
</gene>